<dbReference type="GO" id="GO:0043539">
    <property type="term" value="F:protein serine/threonine kinase activator activity"/>
    <property type="evidence" value="ECO:0007669"/>
    <property type="project" value="TreeGrafter"/>
</dbReference>
<dbReference type="Gene3D" id="6.10.250.3410">
    <property type="entry name" value="DBF zinc finger"/>
    <property type="match status" value="1"/>
</dbReference>
<proteinExistence type="predicted"/>
<dbReference type="FunFam" id="3.40.50.10190:FF:000094">
    <property type="entry name" value="Regulatory subunit for Cdc7p protein kinase"/>
    <property type="match status" value="1"/>
</dbReference>
<dbReference type="FunFam" id="6.10.250.3410:FF:000001">
    <property type="entry name" value="Protein DBF4 homolog A"/>
    <property type="match status" value="1"/>
</dbReference>
<feature type="compositionally biased region" description="Polar residues" evidence="5">
    <location>
        <begin position="58"/>
        <end position="71"/>
    </location>
</feature>
<dbReference type="Pfam" id="PF07535">
    <property type="entry name" value="zf-DBF"/>
    <property type="match status" value="1"/>
</dbReference>
<evidence type="ECO:0000259" key="6">
    <source>
        <dbReference type="PROSITE" id="PS51265"/>
    </source>
</evidence>
<dbReference type="Pfam" id="PF08630">
    <property type="entry name" value="Dfp1_Him1_M"/>
    <property type="match status" value="1"/>
</dbReference>
<dbReference type="SMART" id="SM00586">
    <property type="entry name" value="ZnF_DBF"/>
    <property type="match status" value="1"/>
</dbReference>
<evidence type="ECO:0000256" key="3">
    <source>
        <dbReference type="ARBA" id="ARBA00022833"/>
    </source>
</evidence>
<evidence type="ECO:0000256" key="1">
    <source>
        <dbReference type="ARBA" id="ARBA00022723"/>
    </source>
</evidence>
<evidence type="ECO:0000256" key="2">
    <source>
        <dbReference type="ARBA" id="ARBA00022771"/>
    </source>
</evidence>
<evidence type="ECO:0000313" key="7">
    <source>
        <dbReference type="EMBL" id="OXG10815.1"/>
    </source>
</evidence>
<dbReference type="EMBL" id="AMKT01000101">
    <property type="protein sequence ID" value="OXG10815.1"/>
    <property type="molecule type" value="Genomic_DNA"/>
</dbReference>
<organism evidence="7 8">
    <name type="scientific">Cryptococcus neoformans Tu259-1</name>
    <dbReference type="NCBI Taxonomy" id="1230072"/>
    <lineage>
        <taxon>Eukaryota</taxon>
        <taxon>Fungi</taxon>
        <taxon>Dikarya</taxon>
        <taxon>Basidiomycota</taxon>
        <taxon>Agaricomycotina</taxon>
        <taxon>Tremellomycetes</taxon>
        <taxon>Tremellales</taxon>
        <taxon>Cryptococcaceae</taxon>
        <taxon>Cryptococcus</taxon>
        <taxon>Cryptococcus neoformans species complex</taxon>
    </lineage>
</organism>
<keyword evidence="2 4" id="KW-0863">Zinc-finger</keyword>
<feature type="region of interest" description="Disordered" evidence="5">
    <location>
        <begin position="448"/>
        <end position="470"/>
    </location>
</feature>
<dbReference type="PANTHER" id="PTHR15375">
    <property type="entry name" value="ACTIVATOR OF S-PHASE KINASE-RELATED"/>
    <property type="match status" value="1"/>
</dbReference>
<keyword evidence="3" id="KW-0862">Zinc</keyword>
<feature type="region of interest" description="Disordered" evidence="5">
    <location>
        <begin position="1"/>
        <end position="103"/>
    </location>
</feature>
<evidence type="ECO:0000256" key="4">
    <source>
        <dbReference type="PROSITE-ProRule" id="PRU00600"/>
    </source>
</evidence>
<dbReference type="InterPro" id="IPR013939">
    <property type="entry name" value="Regulatory_Dfp1/Him1"/>
</dbReference>
<dbReference type="InterPro" id="IPR006572">
    <property type="entry name" value="Znf_DBF"/>
</dbReference>
<dbReference type="InterPro" id="IPR036420">
    <property type="entry name" value="BRCT_dom_sf"/>
</dbReference>
<dbReference type="GO" id="GO:0031431">
    <property type="term" value="C:Dbf4-dependent protein kinase complex"/>
    <property type="evidence" value="ECO:0007669"/>
    <property type="project" value="TreeGrafter"/>
</dbReference>
<dbReference type="SUPFAM" id="SSF52113">
    <property type="entry name" value="BRCT domain"/>
    <property type="match status" value="1"/>
</dbReference>
<dbReference type="PROSITE" id="PS51265">
    <property type="entry name" value="ZF_DBF4"/>
    <property type="match status" value="1"/>
</dbReference>
<feature type="compositionally biased region" description="Polar residues" evidence="5">
    <location>
        <begin position="81"/>
        <end position="103"/>
    </location>
</feature>
<dbReference type="GO" id="GO:0010571">
    <property type="term" value="P:positive regulation of nuclear cell cycle DNA replication"/>
    <property type="evidence" value="ECO:0007669"/>
    <property type="project" value="TreeGrafter"/>
</dbReference>
<dbReference type="InterPro" id="IPR038545">
    <property type="entry name" value="Znf_DBF_sf"/>
</dbReference>
<accession>A0A854Q5J5</accession>
<evidence type="ECO:0000256" key="5">
    <source>
        <dbReference type="SAM" id="MobiDB-lite"/>
    </source>
</evidence>
<feature type="region of interest" description="Disordered" evidence="5">
    <location>
        <begin position="367"/>
        <end position="392"/>
    </location>
</feature>
<evidence type="ECO:0000313" key="8">
    <source>
        <dbReference type="Proteomes" id="UP000199727"/>
    </source>
</evidence>
<dbReference type="GO" id="GO:0003676">
    <property type="term" value="F:nucleic acid binding"/>
    <property type="evidence" value="ECO:0007669"/>
    <property type="project" value="InterPro"/>
</dbReference>
<dbReference type="PANTHER" id="PTHR15375:SF26">
    <property type="entry name" value="PROTEIN CHIFFON"/>
    <property type="match status" value="1"/>
</dbReference>
<dbReference type="Pfam" id="PF22437">
    <property type="entry name" value="DBF4_BRCT"/>
    <property type="match status" value="1"/>
</dbReference>
<sequence>MSVVPSKPETRQQAKTKAAGKDDPKDIFSQWRKGINPMGSKTPVANREVLATLRANVGSHSRQTNGNNTSKPLAKDPGTPESKSFFTADQAKTTNSLEKRPSTNTYALSASKRARINTEREAAVGKTSRAEEEKWTAKWIKVFPSLVFYFEIGAEEGSGKSLKSRVLKMGARVEQFFSTRVTHIIVKGGTTPQKPIKSVNQSRRAADAAKNPFLDGSKSTDLISKAEELQMKVWTVKKLSDILSRIAPVESLTNKDSLTTLLEDERIHGTRERDVTAPRPDYYYFKPGSKYLLIEDATGKHRTIMVKEYSSNHRDGSEWPTLFDSFLRISSSNQTKVPINKLRDRAWKLYAEREPFEGEQPRALKRSASLHNLPSTPRLPDLPDAQPYQDASGNSVVITSNIASTSTPNTPVIAGGLPTLGSNKDRAIMQMSKRVQVLKGNARLAAAKRQNQSSSLPLAGTSAPNTIPERRRSMGQVELTKTFLPQEQVIRMLQQTREPIHDPTITVAERIRNREKVEMGLKGREQDTASGYCENCRLKYSDLSVHIASKKHRRFAENDANFASLDRLLISLQRPLHPSLLDSSFSSCEGLHRKGADCWKCNPLLLEDSEDGMDDEMSDIDTHDILNKAAKLACEVGRREYVDGALESSQSQWDEDEDE</sequence>
<name>A0A854Q5J5_CRYNE</name>
<protein>
    <submittedName>
        <fullName evidence="7">Regulatory subunit for Cdc7p protein kinase</fullName>
    </submittedName>
</protein>
<dbReference type="Gene3D" id="3.40.50.10190">
    <property type="entry name" value="BRCT domain"/>
    <property type="match status" value="1"/>
</dbReference>
<comment type="caution">
    <text evidence="7">The sequence shown here is derived from an EMBL/GenBank/DDBJ whole genome shotgun (WGS) entry which is preliminary data.</text>
</comment>
<feature type="domain" description="DBF4-type" evidence="6">
    <location>
        <begin position="526"/>
        <end position="575"/>
    </location>
</feature>
<dbReference type="GO" id="GO:0008270">
    <property type="term" value="F:zinc ion binding"/>
    <property type="evidence" value="ECO:0007669"/>
    <property type="project" value="UniProtKB-KW"/>
</dbReference>
<dbReference type="InterPro" id="IPR055116">
    <property type="entry name" value="DBF4_BRCT"/>
</dbReference>
<dbReference type="AlphaFoldDB" id="A0A854Q5J5"/>
<reference evidence="7 8" key="1">
    <citation type="submission" date="2017-06" db="EMBL/GenBank/DDBJ databases">
        <title>Global population genomics of the pathogenic fungus Cryptococcus neoformans var. grubii.</title>
        <authorList>
            <person name="Cuomo C."/>
            <person name="Litvintseva A."/>
            <person name="Chen Y."/>
            <person name="Young S."/>
            <person name="Zeng Q."/>
            <person name="Chapman S."/>
            <person name="Gujja S."/>
            <person name="Saif S."/>
            <person name="Birren B."/>
        </authorList>
    </citation>
    <scope>NUCLEOTIDE SEQUENCE [LARGE SCALE GENOMIC DNA]</scope>
    <source>
        <strain evidence="7 8">Tu259-1</strain>
    </source>
</reference>
<dbReference type="Proteomes" id="UP000199727">
    <property type="component" value="Unassembled WGS sequence"/>
</dbReference>
<gene>
    <name evidence="7" type="ORF">C361_06853</name>
</gene>
<keyword evidence="1" id="KW-0479">Metal-binding</keyword>
<dbReference type="GO" id="GO:1901987">
    <property type="term" value="P:regulation of cell cycle phase transition"/>
    <property type="evidence" value="ECO:0007669"/>
    <property type="project" value="TreeGrafter"/>
</dbReference>
<dbReference type="OrthoDB" id="21380at2759"/>
<dbReference type="InterPro" id="IPR051590">
    <property type="entry name" value="Replication_Regulatory_Kinase"/>
</dbReference>